<evidence type="ECO:0000256" key="6">
    <source>
        <dbReference type="ARBA" id="ARBA00022723"/>
    </source>
</evidence>
<name>A0A8C9B4S4_PHOSS</name>
<dbReference type="InterPro" id="IPR019828">
    <property type="entry name" value="Lysyl_oxidase_CS"/>
</dbReference>
<dbReference type="EC" id="1.4.3.13" evidence="11"/>
<feature type="region of interest" description="Disordered" evidence="13">
    <location>
        <begin position="347"/>
        <end position="372"/>
    </location>
</feature>
<dbReference type="GO" id="GO:0030199">
    <property type="term" value="P:collagen fibril organization"/>
    <property type="evidence" value="ECO:0007669"/>
    <property type="project" value="TreeGrafter"/>
</dbReference>
<dbReference type="GO" id="GO:0005615">
    <property type="term" value="C:extracellular space"/>
    <property type="evidence" value="ECO:0007669"/>
    <property type="project" value="Ensembl"/>
</dbReference>
<dbReference type="Proteomes" id="UP000694554">
    <property type="component" value="Chromosome 2"/>
</dbReference>
<keyword evidence="8" id="KW-0560">Oxidoreductase</keyword>
<gene>
    <name evidence="15" type="primary">LOXL1</name>
</gene>
<evidence type="ECO:0000256" key="14">
    <source>
        <dbReference type="SAM" id="SignalP"/>
    </source>
</evidence>
<dbReference type="InterPro" id="IPR001695">
    <property type="entry name" value="Lysyl_oxidase"/>
</dbReference>
<dbReference type="InterPro" id="IPR050912">
    <property type="entry name" value="LOX-like_protein"/>
</dbReference>
<protein>
    <recommendedName>
        <fullName evidence="11">protein-lysine 6-oxidase</fullName>
        <ecNumber evidence="11">1.4.3.13</ecNumber>
    </recommendedName>
</protein>
<dbReference type="GO" id="GO:0005507">
    <property type="term" value="F:copper ion binding"/>
    <property type="evidence" value="ECO:0007669"/>
    <property type="project" value="InterPro"/>
</dbReference>
<keyword evidence="7" id="KW-0801">TPQ</keyword>
<organism evidence="15 16">
    <name type="scientific">Phocoena sinus</name>
    <name type="common">Vaquita</name>
    <dbReference type="NCBI Taxonomy" id="42100"/>
    <lineage>
        <taxon>Eukaryota</taxon>
        <taxon>Metazoa</taxon>
        <taxon>Chordata</taxon>
        <taxon>Craniata</taxon>
        <taxon>Vertebrata</taxon>
        <taxon>Euteleostomi</taxon>
        <taxon>Mammalia</taxon>
        <taxon>Eutheria</taxon>
        <taxon>Laurasiatheria</taxon>
        <taxon>Artiodactyla</taxon>
        <taxon>Whippomorpha</taxon>
        <taxon>Cetacea</taxon>
        <taxon>Odontoceti</taxon>
        <taxon>Phocoenidae</taxon>
        <taxon>Phocoena</taxon>
    </lineage>
</organism>
<evidence type="ECO:0000256" key="10">
    <source>
        <dbReference type="ARBA" id="ARBA00023157"/>
    </source>
</evidence>
<feature type="region of interest" description="Disordered" evidence="13">
    <location>
        <begin position="83"/>
        <end position="107"/>
    </location>
</feature>
<comment type="subcellular location">
    <subcellularLocation>
        <location evidence="2">Secreted</location>
        <location evidence="2">Extracellular space</location>
    </subcellularLocation>
</comment>
<keyword evidence="16" id="KW-1185">Reference proteome</keyword>
<accession>A0A8C9B4S4</accession>
<sequence>MALAPAGWQLGALVWGACVCVLVHGQQAQPRQGSDQGRWRQLIQWENNGQVYSLLNSGSEYVPAGTQHSESNSRVLLAGAPQAPHRRSHGGLRRRQAPSLPLPGRIGSDTVRGQARHPFGFGQVPDNWREVAVGDSTAMARARTSVSQQRHGGSASSASASASAFATTYRQPSSFPQQFPYPQAPFVSQYETYDPASRTYDQGYVYYRGVGGGLGAGTAAVAAAGVIYPFQPRARYEEYGGGEEQPEYPPQGFYPAPERPYAPQQPQPQPADGLDRRYSHSLYNEGTAGLEQAYPDPAPDAAQSNGGAYGGDPRLGWYPPYGNMPPEAYSPPRAVEPQPSFRVVEPPYLPVRSSDAPPPGSERNGAQQGRLSVGSVYRPSQNGRGLPDLVPDPNYVQASTYVQRAHLYSLRCAAEEKCLASTAYAPEATDYDVRVLLRFPQRVKNQGTADFLPNRPRHTWEWHSCHQHYHSMDEFSHYDLLDAVTGKKVAEGHKASFCLEDSTCDFGNLKRYACTSHTQGLSPGCYDTYNADIDCQWIDITDVQPGNYILKVHVNPKYIVLESDFTNNVVRCNIHYTGRYVSTTNCKIVHPGTKSAVACPRPPLTQWLWENFLQEEVATPLSPRSFPALESTSGKRKPAISQTATRWCHKRMTGLLWAPFKERKLRPGGQAPGDHLSVLLTSIFCSSGVTLRALFWALWQAQWFGSYLLLLSLSPCCFVSPCSSSSLPLSLSFPLPQSLPPSLPPSLLSPYPHLSPSVLSVSLYLHLPR</sequence>
<evidence type="ECO:0000313" key="15">
    <source>
        <dbReference type="Ensembl" id="ENSPSNP00000004111.1"/>
    </source>
</evidence>
<feature type="compositionally biased region" description="Basic residues" evidence="13">
    <location>
        <begin position="84"/>
        <end position="96"/>
    </location>
</feature>
<dbReference type="GO" id="GO:0004720">
    <property type="term" value="F:protein-lysine 6-oxidase activity"/>
    <property type="evidence" value="ECO:0007669"/>
    <property type="project" value="UniProtKB-EC"/>
</dbReference>
<feature type="signal peptide" evidence="14">
    <location>
        <begin position="1"/>
        <end position="25"/>
    </location>
</feature>
<dbReference type="PANTHER" id="PTHR45817:SF8">
    <property type="entry name" value="LYSYL OXIDASE HOMOLOG 1"/>
    <property type="match status" value="1"/>
</dbReference>
<evidence type="ECO:0000256" key="7">
    <source>
        <dbReference type="ARBA" id="ARBA00022772"/>
    </source>
</evidence>
<keyword evidence="10" id="KW-1015">Disulfide bond</keyword>
<evidence type="ECO:0000313" key="16">
    <source>
        <dbReference type="Proteomes" id="UP000694554"/>
    </source>
</evidence>
<comment type="similarity">
    <text evidence="3">Belongs to the lysyl oxidase family.</text>
</comment>
<feature type="region of interest" description="Disordered" evidence="13">
    <location>
        <begin position="289"/>
        <end position="313"/>
    </location>
</feature>
<dbReference type="GeneTree" id="ENSGT00940000161080"/>
<evidence type="ECO:0000256" key="4">
    <source>
        <dbReference type="ARBA" id="ARBA00022477"/>
    </source>
</evidence>
<comment type="cofactor">
    <cofactor evidence="1">
        <name>Cu cation</name>
        <dbReference type="ChEBI" id="CHEBI:23378"/>
    </cofactor>
</comment>
<keyword evidence="6" id="KW-0479">Metal-binding</keyword>
<evidence type="ECO:0000256" key="3">
    <source>
        <dbReference type="ARBA" id="ARBA00007492"/>
    </source>
</evidence>
<evidence type="ECO:0000256" key="9">
    <source>
        <dbReference type="ARBA" id="ARBA00023008"/>
    </source>
</evidence>
<feature type="compositionally biased region" description="Pro residues" evidence="13">
    <location>
        <begin position="257"/>
        <end position="269"/>
    </location>
</feature>
<evidence type="ECO:0000256" key="5">
    <source>
        <dbReference type="ARBA" id="ARBA00022525"/>
    </source>
</evidence>
<evidence type="ECO:0000256" key="12">
    <source>
        <dbReference type="ARBA" id="ARBA00047861"/>
    </source>
</evidence>
<evidence type="ECO:0000256" key="13">
    <source>
        <dbReference type="SAM" id="MobiDB-lite"/>
    </source>
</evidence>
<keyword evidence="14" id="KW-0732">Signal</keyword>
<proteinExistence type="inferred from homology"/>
<feature type="region of interest" description="Disordered" evidence="13">
    <location>
        <begin position="239"/>
        <end position="277"/>
    </location>
</feature>
<dbReference type="PRINTS" id="PR00074">
    <property type="entry name" value="LYSYLOXIDASE"/>
</dbReference>
<reference evidence="15" key="3">
    <citation type="submission" date="2025-09" db="UniProtKB">
        <authorList>
            <consortium name="Ensembl"/>
        </authorList>
    </citation>
    <scope>IDENTIFICATION</scope>
</reference>
<dbReference type="PANTHER" id="PTHR45817">
    <property type="entry name" value="LYSYL OXIDASE-LIKE-RELATED"/>
    <property type="match status" value="1"/>
</dbReference>
<dbReference type="PROSITE" id="PS00926">
    <property type="entry name" value="LYSYL_OXIDASE"/>
    <property type="match status" value="1"/>
</dbReference>
<dbReference type="Pfam" id="PF01186">
    <property type="entry name" value="Lysyl_oxidase"/>
    <property type="match status" value="1"/>
</dbReference>
<dbReference type="Ensembl" id="ENSPSNT00000004695.1">
    <property type="protein sequence ID" value="ENSPSNP00000004111.1"/>
    <property type="gene ID" value="ENSPSNG00000003072.1"/>
</dbReference>
<feature type="chain" id="PRO_5034671276" description="protein-lysine 6-oxidase" evidence="14">
    <location>
        <begin position="26"/>
        <end position="769"/>
    </location>
</feature>
<reference evidence="15" key="2">
    <citation type="submission" date="2025-08" db="UniProtKB">
        <authorList>
            <consortium name="Ensembl"/>
        </authorList>
    </citation>
    <scope>IDENTIFICATION</scope>
</reference>
<evidence type="ECO:0000256" key="8">
    <source>
        <dbReference type="ARBA" id="ARBA00023002"/>
    </source>
</evidence>
<evidence type="ECO:0000256" key="1">
    <source>
        <dbReference type="ARBA" id="ARBA00001935"/>
    </source>
</evidence>
<reference evidence="15" key="1">
    <citation type="submission" date="2019-08" db="EMBL/GenBank/DDBJ databases">
        <title>Phocoena sinus (Vaquita) genome, mPhoSin1, primary haplotype.</title>
        <authorList>
            <person name="Morin P."/>
            <person name="Mountcastle J."/>
            <person name="Fungtammasan C."/>
            <person name="Rhie A."/>
            <person name="Rojas-Bracho L."/>
            <person name="Smith C.R."/>
            <person name="Taylor B.L."/>
            <person name="Gulland F.M.D."/>
            <person name="Musser W."/>
            <person name="Houck M."/>
            <person name="Haase B."/>
            <person name="Paez S."/>
            <person name="Howe K."/>
            <person name="Torrance J."/>
            <person name="Formenti G."/>
            <person name="Phillippy A."/>
            <person name="Ryder O."/>
            <person name="Jarvis E.D."/>
            <person name="Fedrigo O."/>
        </authorList>
    </citation>
    <scope>NUCLEOTIDE SEQUENCE [LARGE SCALE GENOMIC DNA]</scope>
</reference>
<comment type="catalytic activity">
    <reaction evidence="12">
        <text>L-lysyl-[protein] + O2 + H2O = (S)-2-amino-6-oxohexanoyl-[protein] + H2O2 + NH4(+)</text>
        <dbReference type="Rhea" id="RHEA:24544"/>
        <dbReference type="Rhea" id="RHEA-COMP:9752"/>
        <dbReference type="Rhea" id="RHEA-COMP:12448"/>
        <dbReference type="ChEBI" id="CHEBI:15377"/>
        <dbReference type="ChEBI" id="CHEBI:15379"/>
        <dbReference type="ChEBI" id="CHEBI:16240"/>
        <dbReference type="ChEBI" id="CHEBI:28938"/>
        <dbReference type="ChEBI" id="CHEBI:29969"/>
        <dbReference type="ChEBI" id="CHEBI:131803"/>
        <dbReference type="EC" id="1.4.3.13"/>
    </reaction>
</comment>
<keyword evidence="9" id="KW-0186">Copper</keyword>
<keyword evidence="5" id="KW-0964">Secreted</keyword>
<dbReference type="AlphaFoldDB" id="A0A8C9B4S4"/>
<evidence type="ECO:0000256" key="2">
    <source>
        <dbReference type="ARBA" id="ARBA00004239"/>
    </source>
</evidence>
<evidence type="ECO:0000256" key="11">
    <source>
        <dbReference type="ARBA" id="ARBA00038869"/>
    </source>
</evidence>
<keyword evidence="4" id="KW-0886">LTQ</keyword>